<dbReference type="SUPFAM" id="SSF54171">
    <property type="entry name" value="DNA-binding domain"/>
    <property type="match status" value="1"/>
</dbReference>
<evidence type="ECO:0000256" key="4">
    <source>
        <dbReference type="ARBA" id="ARBA00023163"/>
    </source>
</evidence>
<feature type="domain" description="MBD" evidence="7">
    <location>
        <begin position="91"/>
        <end position="166"/>
    </location>
</feature>
<dbReference type="GO" id="GO:0003677">
    <property type="term" value="F:DNA binding"/>
    <property type="evidence" value="ECO:0007669"/>
    <property type="project" value="UniProtKB-KW"/>
</dbReference>
<evidence type="ECO:0000256" key="2">
    <source>
        <dbReference type="ARBA" id="ARBA00023015"/>
    </source>
</evidence>
<protein>
    <recommendedName>
        <fullName evidence="7">MBD domain-containing protein</fullName>
    </recommendedName>
</protein>
<dbReference type="PROSITE" id="PS50982">
    <property type="entry name" value="MBD"/>
    <property type="match status" value="1"/>
</dbReference>
<evidence type="ECO:0000256" key="1">
    <source>
        <dbReference type="ARBA" id="ARBA00004123"/>
    </source>
</evidence>
<evidence type="ECO:0000259" key="7">
    <source>
        <dbReference type="PROSITE" id="PS50982"/>
    </source>
</evidence>
<proteinExistence type="predicted"/>
<evidence type="ECO:0000313" key="8">
    <source>
        <dbReference type="EMBL" id="KAF5193843.1"/>
    </source>
</evidence>
<dbReference type="EMBL" id="JABWDY010019528">
    <property type="protein sequence ID" value="KAF5193843.1"/>
    <property type="molecule type" value="Genomic_DNA"/>
</dbReference>
<dbReference type="GO" id="GO:0005634">
    <property type="term" value="C:nucleus"/>
    <property type="evidence" value="ECO:0007669"/>
    <property type="project" value="UniProtKB-SubCell"/>
</dbReference>
<evidence type="ECO:0000256" key="5">
    <source>
        <dbReference type="ARBA" id="ARBA00023242"/>
    </source>
</evidence>
<organism evidence="8 9">
    <name type="scientific">Thalictrum thalictroides</name>
    <name type="common">Rue-anemone</name>
    <name type="synonym">Anemone thalictroides</name>
    <dbReference type="NCBI Taxonomy" id="46969"/>
    <lineage>
        <taxon>Eukaryota</taxon>
        <taxon>Viridiplantae</taxon>
        <taxon>Streptophyta</taxon>
        <taxon>Embryophyta</taxon>
        <taxon>Tracheophyta</taxon>
        <taxon>Spermatophyta</taxon>
        <taxon>Magnoliopsida</taxon>
        <taxon>Ranunculales</taxon>
        <taxon>Ranunculaceae</taxon>
        <taxon>Thalictroideae</taxon>
        <taxon>Thalictrum</taxon>
    </lineage>
</organism>
<comment type="subcellular location">
    <subcellularLocation>
        <location evidence="1">Nucleus</location>
    </subcellularLocation>
</comment>
<name>A0A7J6WA69_THATH</name>
<accession>A0A7J6WA69</accession>
<dbReference type="Proteomes" id="UP000554482">
    <property type="component" value="Unassembled WGS sequence"/>
</dbReference>
<keyword evidence="5" id="KW-0539">Nucleus</keyword>
<dbReference type="Pfam" id="PF01429">
    <property type="entry name" value="MBD"/>
    <property type="match status" value="1"/>
</dbReference>
<evidence type="ECO:0000256" key="6">
    <source>
        <dbReference type="SAM" id="MobiDB-lite"/>
    </source>
</evidence>
<evidence type="ECO:0000313" key="9">
    <source>
        <dbReference type="Proteomes" id="UP000554482"/>
    </source>
</evidence>
<evidence type="ECO:0000256" key="3">
    <source>
        <dbReference type="ARBA" id="ARBA00023125"/>
    </source>
</evidence>
<gene>
    <name evidence="8" type="ORF">FRX31_016567</name>
</gene>
<keyword evidence="2" id="KW-0805">Transcription regulation</keyword>
<feature type="region of interest" description="Disordered" evidence="6">
    <location>
        <begin position="62"/>
        <end position="83"/>
    </location>
</feature>
<dbReference type="InterPro" id="IPR016177">
    <property type="entry name" value="DNA-bd_dom_sf"/>
</dbReference>
<dbReference type="OrthoDB" id="2001430at2759"/>
<keyword evidence="3" id="KW-0238">DNA-binding</keyword>
<sequence length="202" mass="22374">MSDINTYYSTDSDSEITPADPQVAAMAASPRNNNLVEVEVTGPTGILPPYTQIEIPVYFMEPPQASSSSSTPPVTKQKRKHNGEWKVVPDRSTLKKNTDWVPLDWTIRTKDRLNGNTAGRKDHEFVAPNGLRFRSKKEVDAYREHGILPKTIRNLTLNLIFIVGSFGSGMPSALTTSSKLGLMTELIVTVRVRPSSVVNYTV</sequence>
<dbReference type="AlphaFoldDB" id="A0A7J6WA69"/>
<keyword evidence="9" id="KW-1185">Reference proteome</keyword>
<keyword evidence="4" id="KW-0804">Transcription</keyword>
<dbReference type="InterPro" id="IPR001739">
    <property type="entry name" value="Methyl_CpG_DNA-bd"/>
</dbReference>
<dbReference type="Gene3D" id="3.30.890.10">
    <property type="entry name" value="Methyl-cpg-binding Protein 2, Chain A"/>
    <property type="match status" value="1"/>
</dbReference>
<comment type="caution">
    <text evidence="8">The sequence shown here is derived from an EMBL/GenBank/DDBJ whole genome shotgun (WGS) entry which is preliminary data.</text>
</comment>
<reference evidence="8 9" key="1">
    <citation type="submission" date="2020-06" db="EMBL/GenBank/DDBJ databases">
        <title>Transcriptomic and genomic resources for Thalictrum thalictroides and T. hernandezii: Facilitating candidate gene discovery in an emerging model plant lineage.</title>
        <authorList>
            <person name="Arias T."/>
            <person name="Riano-Pachon D.M."/>
            <person name="Di Stilio V.S."/>
        </authorList>
    </citation>
    <scope>NUCLEOTIDE SEQUENCE [LARGE SCALE GENOMIC DNA]</scope>
    <source>
        <strain evidence="9">cv. WT478/WT964</strain>
        <tissue evidence="8">Leaves</tissue>
    </source>
</reference>